<evidence type="ECO:0000256" key="2">
    <source>
        <dbReference type="SAM" id="Phobius"/>
    </source>
</evidence>
<name>A0A9D4KDM2_DREPO</name>
<reference evidence="4" key="2">
    <citation type="submission" date="2020-11" db="EMBL/GenBank/DDBJ databases">
        <authorList>
            <person name="McCartney M.A."/>
            <person name="Auch B."/>
            <person name="Kono T."/>
            <person name="Mallez S."/>
            <person name="Becker A."/>
            <person name="Gohl D.M."/>
            <person name="Silverstein K.A.T."/>
            <person name="Koren S."/>
            <person name="Bechman K.B."/>
            <person name="Herman A."/>
            <person name="Abrahante J.E."/>
            <person name="Garbe J."/>
        </authorList>
    </citation>
    <scope>NUCLEOTIDE SEQUENCE</scope>
    <source>
        <strain evidence="4">Duluth1</strain>
        <tissue evidence="4">Whole animal</tissue>
    </source>
</reference>
<dbReference type="OrthoDB" id="10252017at2759"/>
<feature type="region of interest" description="Disordered" evidence="1">
    <location>
        <begin position="531"/>
        <end position="567"/>
    </location>
</feature>
<protein>
    <submittedName>
        <fullName evidence="4">Uncharacterized protein</fullName>
    </submittedName>
</protein>
<evidence type="ECO:0000256" key="1">
    <source>
        <dbReference type="SAM" id="MobiDB-lite"/>
    </source>
</evidence>
<feature type="signal peptide" evidence="3">
    <location>
        <begin position="1"/>
        <end position="21"/>
    </location>
</feature>
<keyword evidence="2" id="KW-0472">Membrane</keyword>
<gene>
    <name evidence="4" type="ORF">DPMN_111323</name>
</gene>
<dbReference type="Gene3D" id="2.170.300.10">
    <property type="entry name" value="Tie2 ligand-binding domain superfamily"/>
    <property type="match status" value="1"/>
</dbReference>
<dbReference type="PANTHER" id="PTHR26391:SF18">
    <property type="entry name" value="PROTEIN KINASE RECEPTOR TIE-1, PUTATIVE-RELATED"/>
    <property type="match status" value="1"/>
</dbReference>
<dbReference type="InterPro" id="IPR008979">
    <property type="entry name" value="Galactose-bd-like_sf"/>
</dbReference>
<dbReference type="AlphaFoldDB" id="A0A9D4KDM2"/>
<accession>A0A9D4KDM2</accession>
<evidence type="ECO:0000256" key="3">
    <source>
        <dbReference type="SAM" id="SignalP"/>
    </source>
</evidence>
<dbReference type="Proteomes" id="UP000828390">
    <property type="component" value="Unassembled WGS sequence"/>
</dbReference>
<proteinExistence type="predicted"/>
<dbReference type="PANTHER" id="PTHR26391">
    <property type="entry name" value="INACTIVE TYROSINE-PROTEIN KINASE 7"/>
    <property type="match status" value="1"/>
</dbReference>
<feature type="compositionally biased region" description="Basic and acidic residues" evidence="1">
    <location>
        <begin position="542"/>
        <end position="553"/>
    </location>
</feature>
<keyword evidence="5" id="KW-1185">Reference proteome</keyword>
<feature type="chain" id="PRO_5038832885" evidence="3">
    <location>
        <begin position="22"/>
        <end position="582"/>
    </location>
</feature>
<keyword evidence="3" id="KW-0732">Signal</keyword>
<dbReference type="EMBL" id="JAIWYP010000004">
    <property type="protein sequence ID" value="KAH3837920.1"/>
    <property type="molecule type" value="Genomic_DNA"/>
</dbReference>
<dbReference type="Gene3D" id="2.60.120.260">
    <property type="entry name" value="Galactose-binding domain-like"/>
    <property type="match status" value="1"/>
</dbReference>
<keyword evidence="2" id="KW-1133">Transmembrane helix</keyword>
<evidence type="ECO:0000313" key="5">
    <source>
        <dbReference type="Proteomes" id="UP000828390"/>
    </source>
</evidence>
<evidence type="ECO:0000313" key="4">
    <source>
        <dbReference type="EMBL" id="KAH3837920.1"/>
    </source>
</evidence>
<sequence>MNTLKRTTLFLFGFFLNVCKGEDPFRIPISAINVRTNVNIEYLNGNMTADKVNDGVLPAYTDEKYPRYLSECKCCAGIVRPYSPSWVQLTLDKIYLVERVIIWGPGNAGTDEHFNDFFLSMGLWAQSSHEEQFTSKNRTIAEKRLYPPHQIKFVHVRAAENSAALILCEIMIYRQADCLIGSYSVNCSKKCHCLVGPCDSVTGACGNGGCIDGWLGISCNENPIRIAISSINVTTNAHIYNTDTTNADKVNDGVNGKSLDPWNCKCCAVLTLSSWLQLTLDKIYLVERVLVYANDISGSVDNITLSIGLREESLHDEHFTWKSKTTAEKLLHPPREIQFVRFTWSDYSQILCEIMIYRQADCPIGKYSVNCAKQCHCLVGPCDSVTGACGKELCEDEWKGTACNETKADTKLSSTVIWIATFLGLFLLLVGVTIAWLCIRRKKIGTVERTLENVQQNDLQPSYCPQEFHDNNYAQYEVVPDNISEREATPMYTSFQMKDKHLYTGLQNSSPMSPASPYVISESETVEKNYAEADDNASTSEAKNKLTEEKENDNNGETNYADFELLENDKQKSVHKEYYFVK</sequence>
<keyword evidence="2" id="KW-0812">Transmembrane</keyword>
<organism evidence="4 5">
    <name type="scientific">Dreissena polymorpha</name>
    <name type="common">Zebra mussel</name>
    <name type="synonym">Mytilus polymorpha</name>
    <dbReference type="NCBI Taxonomy" id="45954"/>
    <lineage>
        <taxon>Eukaryota</taxon>
        <taxon>Metazoa</taxon>
        <taxon>Spiralia</taxon>
        <taxon>Lophotrochozoa</taxon>
        <taxon>Mollusca</taxon>
        <taxon>Bivalvia</taxon>
        <taxon>Autobranchia</taxon>
        <taxon>Heteroconchia</taxon>
        <taxon>Euheterodonta</taxon>
        <taxon>Imparidentia</taxon>
        <taxon>Neoheterodontei</taxon>
        <taxon>Myida</taxon>
        <taxon>Dreissenoidea</taxon>
        <taxon>Dreissenidae</taxon>
        <taxon>Dreissena</taxon>
    </lineage>
</organism>
<feature type="transmembrane region" description="Helical" evidence="2">
    <location>
        <begin position="416"/>
        <end position="439"/>
    </location>
</feature>
<comment type="caution">
    <text evidence="4">The sequence shown here is derived from an EMBL/GenBank/DDBJ whole genome shotgun (WGS) entry which is preliminary data.</text>
</comment>
<reference evidence="4" key="1">
    <citation type="journal article" date="2019" name="bioRxiv">
        <title>The Genome of the Zebra Mussel, Dreissena polymorpha: A Resource for Invasive Species Research.</title>
        <authorList>
            <person name="McCartney M.A."/>
            <person name="Auch B."/>
            <person name="Kono T."/>
            <person name="Mallez S."/>
            <person name="Zhang Y."/>
            <person name="Obille A."/>
            <person name="Becker A."/>
            <person name="Abrahante J.E."/>
            <person name="Garbe J."/>
            <person name="Badalamenti J.P."/>
            <person name="Herman A."/>
            <person name="Mangelson H."/>
            <person name="Liachko I."/>
            <person name="Sullivan S."/>
            <person name="Sone E.D."/>
            <person name="Koren S."/>
            <person name="Silverstein K.A.T."/>
            <person name="Beckman K.B."/>
            <person name="Gohl D.M."/>
        </authorList>
    </citation>
    <scope>NUCLEOTIDE SEQUENCE</scope>
    <source>
        <strain evidence="4">Duluth1</strain>
        <tissue evidence="4">Whole animal</tissue>
    </source>
</reference>
<dbReference type="SUPFAM" id="SSF49785">
    <property type="entry name" value="Galactose-binding domain-like"/>
    <property type="match status" value="2"/>
</dbReference>